<proteinExistence type="predicted"/>
<evidence type="ECO:0000313" key="1">
    <source>
        <dbReference type="EMBL" id="TNN50373.1"/>
    </source>
</evidence>
<dbReference type="Proteomes" id="UP000314294">
    <property type="component" value="Unassembled WGS sequence"/>
</dbReference>
<dbReference type="AlphaFoldDB" id="A0A4Z2GBT3"/>
<accession>A0A4Z2GBT3</accession>
<sequence length="136" mass="14691">MHRSAKARLHMRNLEMVSLRWLMSSMARTARFPITANTVMIQVSQRRKGKPSRSSQGLNSSGVGVHFTTEGILGQSAQQWLGYSSSATSSSGRLSTGGRVFRAKADVAFRNLTPLNAVRVTGALQLTPADIGPVGY</sequence>
<evidence type="ECO:0000313" key="2">
    <source>
        <dbReference type="Proteomes" id="UP000314294"/>
    </source>
</evidence>
<comment type="caution">
    <text evidence="1">The sequence shown here is derived from an EMBL/GenBank/DDBJ whole genome shotgun (WGS) entry which is preliminary data.</text>
</comment>
<name>A0A4Z2GBT3_9TELE</name>
<dbReference type="OrthoDB" id="10630135at2759"/>
<organism evidence="1 2">
    <name type="scientific">Liparis tanakae</name>
    <name type="common">Tanaka's snailfish</name>
    <dbReference type="NCBI Taxonomy" id="230148"/>
    <lineage>
        <taxon>Eukaryota</taxon>
        <taxon>Metazoa</taxon>
        <taxon>Chordata</taxon>
        <taxon>Craniata</taxon>
        <taxon>Vertebrata</taxon>
        <taxon>Euteleostomi</taxon>
        <taxon>Actinopterygii</taxon>
        <taxon>Neopterygii</taxon>
        <taxon>Teleostei</taxon>
        <taxon>Neoteleostei</taxon>
        <taxon>Acanthomorphata</taxon>
        <taxon>Eupercaria</taxon>
        <taxon>Perciformes</taxon>
        <taxon>Cottioidei</taxon>
        <taxon>Cottales</taxon>
        <taxon>Liparidae</taxon>
        <taxon>Liparis</taxon>
    </lineage>
</organism>
<gene>
    <name evidence="1" type="ORF">EYF80_039408</name>
</gene>
<dbReference type="EMBL" id="SRLO01000619">
    <property type="protein sequence ID" value="TNN50373.1"/>
    <property type="molecule type" value="Genomic_DNA"/>
</dbReference>
<keyword evidence="2" id="KW-1185">Reference proteome</keyword>
<reference evidence="1 2" key="1">
    <citation type="submission" date="2019-03" db="EMBL/GenBank/DDBJ databases">
        <title>First draft genome of Liparis tanakae, snailfish: a comprehensive survey of snailfish specific genes.</title>
        <authorList>
            <person name="Kim W."/>
            <person name="Song I."/>
            <person name="Jeong J.-H."/>
            <person name="Kim D."/>
            <person name="Kim S."/>
            <person name="Ryu S."/>
            <person name="Song J.Y."/>
            <person name="Lee S.K."/>
        </authorList>
    </citation>
    <scope>NUCLEOTIDE SEQUENCE [LARGE SCALE GENOMIC DNA]</scope>
    <source>
        <tissue evidence="1">Muscle</tissue>
    </source>
</reference>
<protein>
    <submittedName>
        <fullName evidence="1">Uncharacterized protein</fullName>
    </submittedName>
</protein>